<feature type="region of interest" description="Disordered" evidence="6">
    <location>
        <begin position="753"/>
        <end position="800"/>
    </location>
</feature>
<dbReference type="RefSeq" id="XP_018012126.1">
    <property type="nucleotide sequence ID" value="XM_018156637.2"/>
</dbReference>
<feature type="region of interest" description="Disordered" evidence="6">
    <location>
        <begin position="1522"/>
        <end position="1562"/>
    </location>
</feature>
<comment type="subcellular location">
    <subcellularLocation>
        <location evidence="1">Cytoplasm</location>
    </subcellularLocation>
</comment>
<dbReference type="PROSITE" id="PS01179">
    <property type="entry name" value="PID"/>
    <property type="match status" value="1"/>
</dbReference>
<feature type="region of interest" description="Disordered" evidence="6">
    <location>
        <begin position="1574"/>
        <end position="1726"/>
    </location>
</feature>
<dbReference type="PANTHER" id="PTHR47695:SF3">
    <property type="entry name" value="PID DOMAIN-CONTAINING PROTEIN"/>
    <property type="match status" value="1"/>
</dbReference>
<feature type="compositionally biased region" description="Low complexity" evidence="6">
    <location>
        <begin position="1679"/>
        <end position="1689"/>
    </location>
</feature>
<feature type="compositionally biased region" description="Basic and acidic residues" evidence="6">
    <location>
        <begin position="2319"/>
        <end position="2329"/>
    </location>
</feature>
<feature type="region of interest" description="Disordered" evidence="6">
    <location>
        <begin position="2264"/>
        <end position="2292"/>
    </location>
</feature>
<dbReference type="CTD" id="39866"/>
<dbReference type="FunFam" id="2.30.29.30:FF:000262">
    <property type="entry name" value="Disabled, isoform F"/>
    <property type="match status" value="1"/>
</dbReference>
<feature type="region of interest" description="Disordered" evidence="6">
    <location>
        <begin position="480"/>
        <end position="512"/>
    </location>
</feature>
<dbReference type="InterPro" id="IPR048561">
    <property type="entry name" value="Dab_PTB"/>
</dbReference>
<feature type="compositionally biased region" description="Polar residues" evidence="6">
    <location>
        <begin position="1205"/>
        <end position="1216"/>
    </location>
</feature>
<evidence type="ECO:0000256" key="4">
    <source>
        <dbReference type="ARBA" id="ARBA00022553"/>
    </source>
</evidence>
<feature type="region of interest" description="Disordered" evidence="6">
    <location>
        <begin position="2447"/>
        <end position="2486"/>
    </location>
</feature>
<feature type="region of interest" description="Disordered" evidence="6">
    <location>
        <begin position="418"/>
        <end position="441"/>
    </location>
</feature>
<feature type="domain" description="PID" evidence="7">
    <location>
        <begin position="975"/>
        <end position="1110"/>
    </location>
</feature>
<name>A0A8B7NFA4_HYAAZ</name>
<evidence type="ECO:0000259" key="7">
    <source>
        <dbReference type="PROSITE" id="PS01179"/>
    </source>
</evidence>
<feature type="compositionally biased region" description="Polar residues" evidence="6">
    <location>
        <begin position="1840"/>
        <end position="1852"/>
    </location>
</feature>
<feature type="region of interest" description="Disordered" evidence="6">
    <location>
        <begin position="1172"/>
        <end position="1288"/>
    </location>
</feature>
<organism evidence="8 9">
    <name type="scientific">Hyalella azteca</name>
    <name type="common">Amphipod</name>
    <dbReference type="NCBI Taxonomy" id="294128"/>
    <lineage>
        <taxon>Eukaryota</taxon>
        <taxon>Metazoa</taxon>
        <taxon>Ecdysozoa</taxon>
        <taxon>Arthropoda</taxon>
        <taxon>Crustacea</taxon>
        <taxon>Multicrustacea</taxon>
        <taxon>Malacostraca</taxon>
        <taxon>Eumalacostraca</taxon>
        <taxon>Peracarida</taxon>
        <taxon>Amphipoda</taxon>
        <taxon>Senticaudata</taxon>
        <taxon>Talitrida</taxon>
        <taxon>Talitroidea</taxon>
        <taxon>Hyalellidae</taxon>
        <taxon>Hyalella</taxon>
    </lineage>
</organism>
<feature type="compositionally biased region" description="Basic and acidic residues" evidence="6">
    <location>
        <begin position="1746"/>
        <end position="1758"/>
    </location>
</feature>
<feature type="compositionally biased region" description="Polar residues" evidence="6">
    <location>
        <begin position="7"/>
        <end position="35"/>
    </location>
</feature>
<feature type="compositionally biased region" description="Low complexity" evidence="6">
    <location>
        <begin position="354"/>
        <end position="366"/>
    </location>
</feature>
<dbReference type="InterPro" id="IPR006020">
    <property type="entry name" value="PTB/PI_dom"/>
</dbReference>
<dbReference type="Pfam" id="PF00640">
    <property type="entry name" value="PID"/>
    <property type="match status" value="1"/>
</dbReference>
<feature type="compositionally biased region" description="Basic and acidic residues" evidence="6">
    <location>
        <begin position="1647"/>
        <end position="1664"/>
    </location>
</feature>
<feature type="compositionally biased region" description="Polar residues" evidence="6">
    <location>
        <begin position="1225"/>
        <end position="1252"/>
    </location>
</feature>
<dbReference type="KEGG" id="hazt:108669333"/>
<keyword evidence="3" id="KW-0963">Cytoplasm</keyword>
<feature type="compositionally biased region" description="Polar residues" evidence="6">
    <location>
        <begin position="1596"/>
        <end position="1607"/>
    </location>
</feature>
<feature type="region of interest" description="Disordered" evidence="6">
    <location>
        <begin position="1746"/>
        <end position="1945"/>
    </location>
</feature>
<dbReference type="OrthoDB" id="10069833at2759"/>
<feature type="compositionally biased region" description="Basic and acidic residues" evidence="6">
    <location>
        <begin position="2405"/>
        <end position="2419"/>
    </location>
</feature>
<accession>A0A8B7NFA4</accession>
<feature type="region of interest" description="Disordered" evidence="6">
    <location>
        <begin position="1984"/>
        <end position="2020"/>
    </location>
</feature>
<feature type="compositionally biased region" description="Basic and acidic residues" evidence="6">
    <location>
        <begin position="2471"/>
        <end position="2483"/>
    </location>
</feature>
<reference evidence="9" key="1">
    <citation type="submission" date="2025-08" db="UniProtKB">
        <authorList>
            <consortium name="RefSeq"/>
        </authorList>
    </citation>
    <scope>IDENTIFICATION</scope>
    <source>
        <tissue evidence="9">Whole organism</tissue>
    </source>
</reference>
<keyword evidence="8" id="KW-1185">Reference proteome</keyword>
<feature type="region of interest" description="Disordered" evidence="6">
    <location>
        <begin position="209"/>
        <end position="323"/>
    </location>
</feature>
<dbReference type="Gene3D" id="2.30.29.30">
    <property type="entry name" value="Pleckstrin-homology domain (PH domain)/Phosphotyrosine-binding domain (PTB)"/>
    <property type="match status" value="1"/>
</dbReference>
<feature type="region of interest" description="Disordered" evidence="6">
    <location>
        <begin position="2319"/>
        <end position="2432"/>
    </location>
</feature>
<feature type="compositionally biased region" description="Low complexity" evidence="6">
    <location>
        <begin position="1542"/>
        <end position="1557"/>
    </location>
</feature>
<feature type="compositionally biased region" description="Pro residues" evidence="6">
    <location>
        <begin position="1785"/>
        <end position="1803"/>
    </location>
</feature>
<feature type="compositionally biased region" description="Polar residues" evidence="6">
    <location>
        <begin position="480"/>
        <end position="498"/>
    </location>
</feature>
<feature type="compositionally biased region" description="Basic and acidic residues" evidence="6">
    <location>
        <begin position="2449"/>
        <end position="2463"/>
    </location>
</feature>
<evidence type="ECO:0000256" key="2">
    <source>
        <dbReference type="ARBA" id="ARBA00022473"/>
    </source>
</evidence>
<keyword evidence="2" id="KW-0217">Developmental protein</keyword>
<dbReference type="SUPFAM" id="SSF50729">
    <property type="entry name" value="PH domain-like"/>
    <property type="match status" value="1"/>
</dbReference>
<feature type="region of interest" description="Disordered" evidence="6">
    <location>
        <begin position="1"/>
        <end position="41"/>
    </location>
</feature>
<feature type="region of interest" description="Disordered" evidence="6">
    <location>
        <begin position="354"/>
        <end position="379"/>
    </location>
</feature>
<feature type="compositionally biased region" description="Basic and acidic residues" evidence="6">
    <location>
        <begin position="499"/>
        <end position="508"/>
    </location>
</feature>
<evidence type="ECO:0000256" key="6">
    <source>
        <dbReference type="SAM" id="MobiDB-lite"/>
    </source>
</evidence>
<proteinExistence type="predicted"/>
<gene>
    <name evidence="9" type="primary">LOC108669333</name>
</gene>
<dbReference type="CDD" id="cd01215">
    <property type="entry name" value="PTB_Dab"/>
    <property type="match status" value="1"/>
</dbReference>
<dbReference type="GO" id="GO:0030154">
    <property type="term" value="P:cell differentiation"/>
    <property type="evidence" value="ECO:0007669"/>
    <property type="project" value="UniProtKB-KW"/>
</dbReference>
<feature type="region of interest" description="Disordered" evidence="6">
    <location>
        <begin position="159"/>
        <end position="196"/>
    </location>
</feature>
<feature type="compositionally biased region" description="Polar residues" evidence="6">
    <location>
        <begin position="2330"/>
        <end position="2339"/>
    </location>
</feature>
<feature type="compositionally biased region" description="Polar residues" evidence="6">
    <location>
        <begin position="367"/>
        <end position="379"/>
    </location>
</feature>
<protein>
    <submittedName>
        <fullName evidence="9">Uncharacterized protein LOC108669333 isoform X1</fullName>
    </submittedName>
</protein>
<dbReference type="SMART" id="SM00462">
    <property type="entry name" value="PTB"/>
    <property type="match status" value="1"/>
</dbReference>
<feature type="compositionally biased region" description="Low complexity" evidence="6">
    <location>
        <begin position="1574"/>
        <end position="1589"/>
    </location>
</feature>
<sequence>MDDPSVAVSNATQLRRNPSDSTNDQNVPKPSNGRSTDPKSDIVLLPIHSPKTVPSGWGRLSWFEPLAYRDATPKNCHVSACSVSASPTSGYVTEQAFLNFISNPAPVPEVVTKRSLEDLHSIPKSSLDDIRSLPFTRTSLQSLHRSVLSLRTRQASRELFGPVVRTSSDEGKPPSGPKRHIRPELQKSTSNVDLRSFARFRTRRAELIRSLKDTQNSPPIPPRNSCNFAFVPERPDPKLKSPVACASVSSPETRDASGHEIPSPKATAGSPNPEPQPQQPPQKKWSFKRKVDVPVRNETRRCNDQNNDTESVVLRNPSGANKSSRFSLFRRSVTQAEFGKVNVNLPQQASRLVSSSSSCSSGSASSLNQPNGSPRSTCNDNNFQVNAIFKLSKSKSRPEESVSSHFIHCHNEAVDDRVEDNNCKRSSPSSSQARDDSYSLPDQARKNKALAFLSVKDFTIKSKLKKTLKNNFIIKRNRSQSVNDSQIDGRSQVVNGANKSDENSRSKCDSISSASETGSLTIEEQSSTDCSKFDSKCHNFVSLATKGKSLPDESSTVVHLPRSAYFKADEVLEFYKVHNSPLDAFSPPSATTTAFGYFPAAEVDNLSDSVSFSDEPDIFETTSSLEPSTSLTSKKGVSSSQYLQENFPQHCLPKTTDVFRVPSISFPTYQCDLSELQSAESKVDLTKSVCTTSVFYEDCLDSLSSSKSSAKLPASKDFHITPQACIKTNAIHLANPAIHESFTILKQFNPTTAEKKSSQKHSSLTVTEESIQTSQVVNGRATNAHSEETSNPDESISGLQLPENEYIRKKAADDNDVLSDVRCANPAVDHITARKSEADKWSPPQISGKPTVSVDLSVHANCAEAVLDKDVDFPARCVSAAAETGCSNPRESISSSDADTKRGCRSAEDLDSVCACDSSASGDDMSHPGGTLRRGIKATTSRIIGASIRRPGLSPAISLDRSLGYGPTEPSRFVDGVSFKGKLIGVLEVEAARGDRMCQEALAELKGAVRAAGEHKQRIAVTVAMDGIRLRDDRTGDCLYHHPVHKISFIAQDMTDSRAFGYIFGSPDAGHKFFGIKTEKTASQVVIAMRDLFQVVFEMKKKEIEKARSQLEEGRDGVDFKDSGFLSSLDGSSNFISASLTCGAGGAIADLLDLQSELSNLQRGLSQISNRQAAVSSSGSDAQPTSANKITKDDKAFDPFGDSFRPTSLPGSANSSGGKGGVICGSSTLPSSKTRIPSTSSCGSNVSISNIPPTLAPPPLTGRSRHDSSHSRKHARQHGMGGSDSEHLEFGANAFPVDFSNVTRAGAQSVPPHDVSEDRYAVFKEVRPSSDESLNEFGKSNTGGNFTNCRMAMSHEAVDSRTGGFEDGWSLNDLAGTNAAGDFERRQGSNYDVFVDLDPLGTGKSKPFIDKKDFFNDVRKQKKRLLRELGDGEDSHPGSPRTQTGVIPTEVSVLVASLYTSSGHPCTSSEVLTSHYPSLTTSTTPMHIAAIASHSFSESFSPPLDSNEDYRDRQHHTVDLQQQQQFETPVSGFADFNRFSGESPRSQRSEMSSSSMPEDNTPQLLTGALTVALPPESFRDSPPSRSPPHTSHEQRQSSASPERSPQQAPKHLFKQTLPCPTDDSVSPKTLPRSHKFLQQESVDGDWDSPRQKSVRDEGHHEHDGFNVSRGLSGWDEQSSESSQHYQSREAIASVGGMSPRPRPRGSLTKHLSASSATLPLRQPYRYGRKLSHDQNFDLAYEQHEYRASQESFGRKYGSDELFSSPEGECRPFPNEDADGPYEEAPYPPPRPAPIEPPPLPPKRQPTDIKLRPPPRPPSSASQDAHYLYINDKYDLPPESSRANTSTGEVTTSPPIPLPSRKPRYSEAAPPACLPNRANKPTFIASEPFHFPRPNLSPTHDSFNTGAIPKMSSCSRDSTPSKTSTPSGKSPRSGKRPSTGSIDLTNTSLDQLATKLEIPVEQLAKMTVVELAACLAQLQLKQESAETTYSEDFKRGTSRFSGTSNSSSCERSQDRIDTKKDHMNKFSDDEDFARFDAQFPASPLRTPDFPLNLDSAKNQKLGAPVSEDRYAVFRELTVTAKHKSVFDENFLTPQNSMEDEISEVSSGTFKVNFAPANYRQDSMDMKSSVSDDFDHDREYTGKHWSSTGGPEEGVTIFRSPDISEYENFEPTFEAKFADDFSEVDRHSLDLIEMTGPLRSPATQKLSTDSGKSPFTDDFSCISQEEIVKTLNAPKLRKENTSKFEDDFVPPVEQDKYAVFRELEKMKNHSKRKSSTSSKSPFDDNFVENGPRECTVMDSGFLSTAEVEFDKFDDVFKDAEETKNEMDRTEQSTKFNANAETDSVDMVQEDNDSLNKSPIDDYPPNRNDRYEVLKEVESEREPSLDGDVGENGQRLSRSSPYGGSWHDSSRNTPYDEQKFRYESPQSKNEGASPCGEVAFIDSEHTAAMARGHQEGSFRDNKRERPTINQTMSLDDRMKNCSRESPYEDCLSGSHDVSLEMKNGFLGSGRPKTAELHRSRSSTTPIGYDRQFSPVPESNSLPPVGSGKGSSGFSRTSSVCNDAKPSPSPFDDNFISAVESVADEVCFEAAFPSLQPLPDSLVDDGSEFPFTDDTQDDVFVTGNNAFADFENAFQEDRPSVRENENLTASPNSHNPSFEEAQEIFPDGEVEFRVSARFAQTSKDDPDDIFRRNSDPFAEDFFAEDCSPSVDVAISGTECSKSWKEPFEVFNSNNTSSSSTK</sequence>
<dbReference type="PANTHER" id="PTHR47695">
    <property type="entry name" value="PID DOMAIN-CONTAINING PROTEIN"/>
    <property type="match status" value="1"/>
</dbReference>
<feature type="region of interest" description="Disordered" evidence="6">
    <location>
        <begin position="2499"/>
        <end position="2567"/>
    </location>
</feature>
<feature type="compositionally biased region" description="Basic and acidic residues" evidence="6">
    <location>
        <begin position="2364"/>
        <end position="2381"/>
    </location>
</feature>
<keyword evidence="4" id="KW-0597">Phosphoprotein</keyword>
<feature type="compositionally biased region" description="Polar residues" evidence="6">
    <location>
        <begin position="1172"/>
        <end position="1189"/>
    </location>
</feature>
<feature type="region of interest" description="Disordered" evidence="6">
    <location>
        <begin position="2632"/>
        <end position="2655"/>
    </location>
</feature>
<keyword evidence="5" id="KW-0221">Differentiation</keyword>
<feature type="compositionally biased region" description="Polar residues" evidence="6">
    <location>
        <begin position="1935"/>
        <end position="1945"/>
    </location>
</feature>
<dbReference type="InterPro" id="IPR011993">
    <property type="entry name" value="PH-like_dom_sf"/>
</dbReference>
<evidence type="ECO:0000256" key="1">
    <source>
        <dbReference type="ARBA" id="ARBA00004496"/>
    </source>
</evidence>
<feature type="compositionally biased region" description="Basic and acidic residues" evidence="6">
    <location>
        <begin position="289"/>
        <end position="303"/>
    </location>
</feature>
<evidence type="ECO:0000313" key="9">
    <source>
        <dbReference type="RefSeq" id="XP_018012126.1"/>
    </source>
</evidence>
<evidence type="ECO:0000313" key="8">
    <source>
        <dbReference type="Proteomes" id="UP000694843"/>
    </source>
</evidence>
<feature type="compositionally biased region" description="Polar residues" evidence="6">
    <location>
        <begin position="2642"/>
        <end position="2652"/>
    </location>
</feature>
<feature type="compositionally biased region" description="Basic and acidic residues" evidence="6">
    <location>
        <begin position="2010"/>
        <end position="2020"/>
    </location>
</feature>
<dbReference type="GeneID" id="108669333"/>
<feature type="compositionally biased region" description="Basic and acidic residues" evidence="6">
    <location>
        <begin position="2632"/>
        <end position="2641"/>
    </location>
</feature>
<dbReference type="Proteomes" id="UP000694843">
    <property type="component" value="Unplaced"/>
</dbReference>
<feature type="compositionally biased region" description="Low complexity" evidence="6">
    <location>
        <begin position="1997"/>
        <end position="2007"/>
    </location>
</feature>
<feature type="compositionally biased region" description="Polar residues" evidence="6">
    <location>
        <begin position="2548"/>
        <end position="2557"/>
    </location>
</feature>
<feature type="compositionally biased region" description="Polar residues" evidence="6">
    <location>
        <begin position="760"/>
        <end position="784"/>
    </location>
</feature>
<feature type="compositionally biased region" description="Low complexity" evidence="6">
    <location>
        <begin position="1914"/>
        <end position="1930"/>
    </location>
</feature>
<feature type="compositionally biased region" description="Polar residues" evidence="6">
    <location>
        <begin position="1895"/>
        <end position="1904"/>
    </location>
</feature>
<evidence type="ECO:0000256" key="5">
    <source>
        <dbReference type="ARBA" id="ARBA00022782"/>
    </source>
</evidence>
<evidence type="ECO:0000256" key="3">
    <source>
        <dbReference type="ARBA" id="ARBA00022490"/>
    </source>
</evidence>
<dbReference type="GO" id="GO:0005737">
    <property type="term" value="C:cytoplasm"/>
    <property type="evidence" value="ECO:0007669"/>
    <property type="project" value="UniProtKB-SubCell"/>
</dbReference>